<dbReference type="Proteomes" id="UP000694580">
    <property type="component" value="Chromosome 16"/>
</dbReference>
<evidence type="ECO:0000256" key="9">
    <source>
        <dbReference type="ARBA" id="ARBA00023246"/>
    </source>
</evidence>
<evidence type="ECO:0000256" key="8">
    <source>
        <dbReference type="ARBA" id="ARBA00023157"/>
    </source>
</evidence>
<accession>A0AAY4B3F2</accession>
<keyword evidence="5 10" id="KW-0358">Heparin-binding</keyword>
<dbReference type="FunFam" id="2.20.60.10:FF:000002">
    <property type="entry name" value="Midkine a"/>
    <property type="match status" value="1"/>
</dbReference>
<dbReference type="GO" id="GO:0008083">
    <property type="term" value="F:growth factor activity"/>
    <property type="evidence" value="ECO:0007669"/>
    <property type="project" value="UniProtKB-UniRule"/>
</dbReference>
<dbReference type="InterPro" id="IPR020092">
    <property type="entry name" value="PTN_MK_heparin-bd_GF_CS"/>
</dbReference>
<evidence type="ECO:0000259" key="13">
    <source>
        <dbReference type="Pfam" id="PF05196"/>
    </source>
</evidence>
<keyword evidence="3" id="KW-0217">Developmental protein</keyword>
<dbReference type="Ensembl" id="ENSDCDT00010016391.1">
    <property type="protein sequence ID" value="ENSDCDP00010015518.1"/>
    <property type="gene ID" value="ENSDCDG00010007088.1"/>
</dbReference>
<dbReference type="Pfam" id="PF05196">
    <property type="entry name" value="PTN_MK_N"/>
    <property type="match status" value="1"/>
</dbReference>
<dbReference type="InterPro" id="IPR037122">
    <property type="entry name" value="PTN/MK_N_dom_sf"/>
</dbReference>
<dbReference type="PRINTS" id="PR00269">
    <property type="entry name" value="PTNMIDKINE"/>
</dbReference>
<evidence type="ECO:0000256" key="7">
    <source>
        <dbReference type="ARBA" id="ARBA00023030"/>
    </source>
</evidence>
<dbReference type="SMART" id="SM00193">
    <property type="entry name" value="PTN"/>
    <property type="match status" value="1"/>
</dbReference>
<dbReference type="Gene3D" id="2.20.60.10">
    <property type="entry name" value="Pleiotrophin/Midkine, N-terminal domain"/>
    <property type="match status" value="1"/>
</dbReference>
<keyword evidence="6" id="KW-0732">Signal</keyword>
<evidence type="ECO:0000256" key="3">
    <source>
        <dbReference type="ARBA" id="ARBA00022473"/>
    </source>
</evidence>
<comment type="similarity">
    <text evidence="2 10">Belongs to the pleiotrophin family.</text>
</comment>
<dbReference type="InterPro" id="IPR020089">
    <property type="entry name" value="PTN/MK_N_dom"/>
</dbReference>
<evidence type="ECO:0000256" key="1">
    <source>
        <dbReference type="ARBA" id="ARBA00004613"/>
    </source>
</evidence>
<reference evidence="14" key="2">
    <citation type="submission" date="2025-08" db="UniProtKB">
        <authorList>
            <consortium name="Ensembl"/>
        </authorList>
    </citation>
    <scope>IDENTIFICATION</scope>
</reference>
<proteinExistence type="inferred from homology"/>
<dbReference type="InterPro" id="IPR038130">
    <property type="entry name" value="PTN/MK_C_dom_sf"/>
</dbReference>
<feature type="domain" description="Pleiotrophin/Midkine N-terminal" evidence="13">
    <location>
        <begin position="68"/>
        <end position="124"/>
    </location>
</feature>
<evidence type="ECO:0000256" key="2">
    <source>
        <dbReference type="ARBA" id="ARBA00005403"/>
    </source>
</evidence>
<dbReference type="GO" id="GO:0051781">
    <property type="term" value="P:positive regulation of cell division"/>
    <property type="evidence" value="ECO:0007669"/>
    <property type="project" value="UniProtKB-UniRule"/>
</dbReference>
<evidence type="ECO:0000256" key="6">
    <source>
        <dbReference type="ARBA" id="ARBA00022729"/>
    </source>
</evidence>
<dbReference type="PROSITE" id="PS00620">
    <property type="entry name" value="PTN_MK_2"/>
    <property type="match status" value="1"/>
</dbReference>
<organism evidence="14 15">
    <name type="scientific">Denticeps clupeoides</name>
    <name type="common">denticle herring</name>
    <dbReference type="NCBI Taxonomy" id="299321"/>
    <lineage>
        <taxon>Eukaryota</taxon>
        <taxon>Metazoa</taxon>
        <taxon>Chordata</taxon>
        <taxon>Craniata</taxon>
        <taxon>Vertebrata</taxon>
        <taxon>Euteleostomi</taxon>
        <taxon>Actinopterygii</taxon>
        <taxon>Neopterygii</taxon>
        <taxon>Teleostei</taxon>
        <taxon>Clupei</taxon>
        <taxon>Clupeiformes</taxon>
        <taxon>Denticipitoidei</taxon>
        <taxon>Denticipitidae</taxon>
        <taxon>Denticeps</taxon>
    </lineage>
</organism>
<keyword evidence="8 10" id="KW-1015">Disulfide bond</keyword>
<gene>
    <name evidence="14" type="primary">MDK</name>
</gene>
<evidence type="ECO:0000256" key="4">
    <source>
        <dbReference type="ARBA" id="ARBA00022525"/>
    </source>
</evidence>
<comment type="subcellular location">
    <subcellularLocation>
        <location evidence="1 10">Secreted</location>
    </subcellularLocation>
</comment>
<feature type="domain" description="Pleiotrophin/Midkine C-terminal" evidence="12">
    <location>
        <begin position="125"/>
        <end position="181"/>
    </location>
</feature>
<keyword evidence="9 10" id="KW-0497">Mitogen</keyword>
<dbReference type="InterPro" id="IPR000762">
    <property type="entry name" value="Midkine_heparin-bd_GF"/>
</dbReference>
<keyword evidence="15" id="KW-1185">Reference proteome</keyword>
<dbReference type="Pfam" id="PF01091">
    <property type="entry name" value="PTN_MK_C"/>
    <property type="match status" value="1"/>
</dbReference>
<reference evidence="14" key="3">
    <citation type="submission" date="2025-09" db="UniProtKB">
        <authorList>
            <consortium name="Ensembl"/>
        </authorList>
    </citation>
    <scope>IDENTIFICATION</scope>
</reference>
<comment type="function">
    <text evidence="10">Secreted protein that functions as cytokine and growth factor and mediates its signal through cell-surface proteoglycan and non-proteoglycan receptors. Regulates many processes like inflammatory response, cell proliferation, cell adhesion, cell growth, cell survival, tissue regeneration, cell differentiation and cell migration.</text>
</comment>
<reference evidence="14 15" key="1">
    <citation type="submission" date="2020-06" db="EMBL/GenBank/DDBJ databases">
        <authorList>
            <consortium name="Wellcome Sanger Institute Data Sharing"/>
        </authorList>
    </citation>
    <scope>NUCLEOTIDE SEQUENCE [LARGE SCALE GENOMIC DNA]</scope>
</reference>
<sequence>MWFLWDQIGLVFVETKGGATLRAEFCDKLRGLKPQKELLPAKMRGLLSTIILLLLALMIATTEAGKNKKEKGKGSKVSSDCTDWRFGACVPNNGDCGAGVREGTCNGETKKVKCKVPCNWKKEFGADCKYKFENWGECDTESGLKTRIGTLKKALFDVECQTSIRVTKPCGVKPKTNSKGQWSNPPPPVPPGFLDIKAYHRPNSNILQDKNNG</sequence>
<dbReference type="AlphaFoldDB" id="A0AAY4B3F2"/>
<evidence type="ECO:0000256" key="5">
    <source>
        <dbReference type="ARBA" id="ARBA00022674"/>
    </source>
</evidence>
<evidence type="ECO:0000256" key="10">
    <source>
        <dbReference type="RuleBase" id="RU369117"/>
    </source>
</evidence>
<dbReference type="GeneTree" id="ENSGT00390000007640"/>
<feature type="region of interest" description="Disordered" evidence="11">
    <location>
        <begin position="172"/>
        <end position="196"/>
    </location>
</feature>
<evidence type="ECO:0000313" key="14">
    <source>
        <dbReference type="Ensembl" id="ENSDCDP00010015518.1"/>
    </source>
</evidence>
<dbReference type="GO" id="GO:0008201">
    <property type="term" value="F:heparin binding"/>
    <property type="evidence" value="ECO:0007669"/>
    <property type="project" value="UniProtKB-UniRule"/>
</dbReference>
<name>A0AAY4B3F2_9TELE</name>
<evidence type="ECO:0000259" key="12">
    <source>
        <dbReference type="Pfam" id="PF01091"/>
    </source>
</evidence>
<dbReference type="Gene3D" id="2.30.90.10">
    <property type="entry name" value="Heparin-binding Growth Factor, Midkine, Chain A- C-terminal Domain"/>
    <property type="match status" value="1"/>
</dbReference>
<keyword evidence="4 10" id="KW-0964">Secreted</keyword>
<evidence type="ECO:0000313" key="15">
    <source>
        <dbReference type="Proteomes" id="UP000694580"/>
    </source>
</evidence>
<dbReference type="InterPro" id="IPR020091">
    <property type="entry name" value="PTN/MK_diS_sf"/>
</dbReference>
<dbReference type="InterPro" id="IPR020090">
    <property type="entry name" value="PTN/MK_C_dom"/>
</dbReference>
<evidence type="ECO:0000256" key="11">
    <source>
        <dbReference type="SAM" id="MobiDB-lite"/>
    </source>
</evidence>
<dbReference type="SUPFAM" id="SSF57288">
    <property type="entry name" value="Midkine"/>
    <property type="match status" value="2"/>
</dbReference>
<dbReference type="GO" id="GO:0005576">
    <property type="term" value="C:extracellular region"/>
    <property type="evidence" value="ECO:0007669"/>
    <property type="project" value="UniProtKB-SubCell"/>
</dbReference>
<dbReference type="FunFam" id="2.30.90.10:FF:000001">
    <property type="entry name" value="Pleiotrophin"/>
    <property type="match status" value="1"/>
</dbReference>
<keyword evidence="7 10" id="KW-0339">Growth factor</keyword>
<dbReference type="PANTHER" id="PTHR13850:SF2">
    <property type="entry name" value="MIDKINE"/>
    <property type="match status" value="1"/>
</dbReference>
<dbReference type="PANTHER" id="PTHR13850">
    <property type="entry name" value="PLEIOTROPHIN FAMILY MEMBER"/>
    <property type="match status" value="1"/>
</dbReference>
<protein>
    <recommendedName>
        <fullName evidence="10">Midkine</fullName>
        <shortName evidence="10">MK</shortName>
    </recommendedName>
</protein>